<dbReference type="PANTHER" id="PTHR16128:SF5">
    <property type="entry name" value="FAD_NAD(P)-BINDING OXIDOREDUCTASE FAMILY PROTEIN"/>
    <property type="match status" value="1"/>
</dbReference>
<protein>
    <recommendedName>
        <fullName evidence="4">Protoporphyrinogen oxidase</fullName>
    </recommendedName>
</protein>
<feature type="compositionally biased region" description="Gly residues" evidence="1">
    <location>
        <begin position="613"/>
        <end position="636"/>
    </location>
</feature>
<evidence type="ECO:0000256" key="1">
    <source>
        <dbReference type="SAM" id="MobiDB-lite"/>
    </source>
</evidence>
<dbReference type="AlphaFoldDB" id="A0ABD3P4L9"/>
<sequence length="666" mass="70962">MKAAAKSSSSNRQEPAALSVAILGGGIAGLSCASHLLNSRSGRSVRITLFDTGRLRPGGRCASRLTGDEPADVKNCSSGSGPVEVRRGCDDQNEVNGESDGDSSDASEYGNIARILRQGATSTSPSRDRIIQMGPVDHAAQILSIPNNIMPSLTNADSSIDTTCCFQDQIQKWLEDGVIVPYPDSSVCELIANDKSAAVGDDGAATNAVLLPIQGDMYYGKGGMASIPLAMRDYCQSRGNNSQDNVNINGHSFQIHQDVWVSPSNGVKYIGNNNHHGNTNTAERNNDEPRWELRAGSKSLGKYQYLIIAHNGKCADRIMSKTPARNFHSLLRTKFAPSIPQWGGQEMTLNSIYSLVFAVKSQGSDGSVIASALKRLQPKNDHNDISPDVYTVMIRNEPNLRLLSSNSLKHHHVQNASSSANYEVYTLLSSATFGKRYKGPQENLPLDLMETVTIKMLQSLENALGMDEQGAIIDNVVDLKLQLWGAAVPLNTWTSTRKNSGVVDGFVYDAKYNVGACGDWILDSSIAGAWESGRRLAGWMTQTDGVSRHSVGLPSIFSDGNESGADSGGAGGKFVPSRAALESGIGTIPPTPNSGYEFPARSNDDGRLYKSPGRGGGESLGRSGGNRSRGGQGGGRNEGRNNNVGRGGRRSYSTGAGRSSSQTVAR</sequence>
<feature type="region of interest" description="Disordered" evidence="1">
    <location>
        <begin position="58"/>
        <end position="108"/>
    </location>
</feature>
<proteinExistence type="predicted"/>
<evidence type="ECO:0000313" key="3">
    <source>
        <dbReference type="Proteomes" id="UP001530400"/>
    </source>
</evidence>
<feature type="compositionally biased region" description="Acidic residues" evidence="1">
    <location>
        <begin position="91"/>
        <end position="105"/>
    </location>
</feature>
<dbReference type="SUPFAM" id="SSF51905">
    <property type="entry name" value="FAD/NAD(P)-binding domain"/>
    <property type="match status" value="1"/>
</dbReference>
<gene>
    <name evidence="2" type="ORF">ACHAWO_000087</name>
</gene>
<dbReference type="Proteomes" id="UP001530400">
    <property type="component" value="Unassembled WGS sequence"/>
</dbReference>
<feature type="compositionally biased region" description="Polar residues" evidence="1">
    <location>
        <begin position="652"/>
        <end position="666"/>
    </location>
</feature>
<evidence type="ECO:0008006" key="4">
    <source>
        <dbReference type="Google" id="ProtNLM"/>
    </source>
</evidence>
<name>A0ABD3P4L9_9STRA</name>
<evidence type="ECO:0000313" key="2">
    <source>
        <dbReference type="EMBL" id="KAL3781425.1"/>
    </source>
</evidence>
<dbReference type="PANTHER" id="PTHR16128">
    <property type="entry name" value="FAD/NAD(P)-BINDING OXIDOREDUCTASE FAMILY PROTEIN"/>
    <property type="match status" value="1"/>
</dbReference>
<dbReference type="PROSITE" id="PS51257">
    <property type="entry name" value="PROKAR_LIPOPROTEIN"/>
    <property type="match status" value="1"/>
</dbReference>
<dbReference type="Gene3D" id="3.50.50.60">
    <property type="entry name" value="FAD/NAD(P)-binding domain"/>
    <property type="match status" value="2"/>
</dbReference>
<comment type="caution">
    <text evidence="2">The sequence shown here is derived from an EMBL/GenBank/DDBJ whole genome shotgun (WGS) entry which is preliminary data.</text>
</comment>
<reference evidence="2 3" key="1">
    <citation type="submission" date="2024-10" db="EMBL/GenBank/DDBJ databases">
        <title>Updated reference genomes for cyclostephanoid diatoms.</title>
        <authorList>
            <person name="Roberts W.R."/>
            <person name="Alverson A.J."/>
        </authorList>
    </citation>
    <scope>NUCLEOTIDE SEQUENCE [LARGE SCALE GENOMIC DNA]</scope>
    <source>
        <strain evidence="2 3">AJA010-31</strain>
    </source>
</reference>
<organism evidence="2 3">
    <name type="scientific">Cyclotella atomus</name>
    <dbReference type="NCBI Taxonomy" id="382360"/>
    <lineage>
        <taxon>Eukaryota</taxon>
        <taxon>Sar</taxon>
        <taxon>Stramenopiles</taxon>
        <taxon>Ochrophyta</taxon>
        <taxon>Bacillariophyta</taxon>
        <taxon>Coscinodiscophyceae</taxon>
        <taxon>Thalassiosirophycidae</taxon>
        <taxon>Stephanodiscales</taxon>
        <taxon>Stephanodiscaceae</taxon>
        <taxon>Cyclotella</taxon>
    </lineage>
</organism>
<dbReference type="EMBL" id="JALLPJ020000846">
    <property type="protein sequence ID" value="KAL3781425.1"/>
    <property type="molecule type" value="Genomic_DNA"/>
</dbReference>
<feature type="region of interest" description="Disordered" evidence="1">
    <location>
        <begin position="557"/>
        <end position="576"/>
    </location>
</feature>
<keyword evidence="3" id="KW-1185">Reference proteome</keyword>
<feature type="region of interest" description="Disordered" evidence="1">
    <location>
        <begin position="583"/>
        <end position="666"/>
    </location>
</feature>
<dbReference type="Pfam" id="PF13450">
    <property type="entry name" value="NAD_binding_8"/>
    <property type="match status" value="1"/>
</dbReference>
<dbReference type="InterPro" id="IPR036188">
    <property type="entry name" value="FAD/NAD-bd_sf"/>
</dbReference>
<accession>A0ABD3P4L9</accession>